<gene>
    <name evidence="6 8" type="primary">rplU</name>
    <name evidence="8" type="ORF">C5Y83_16930</name>
</gene>
<dbReference type="HAMAP" id="MF_01363">
    <property type="entry name" value="Ribosomal_bL21"/>
    <property type="match status" value="1"/>
</dbReference>
<dbReference type="GO" id="GO:0005840">
    <property type="term" value="C:ribosome"/>
    <property type="evidence" value="ECO:0007669"/>
    <property type="project" value="UniProtKB-KW"/>
</dbReference>
<keyword evidence="4 6" id="KW-0689">Ribosomal protein</keyword>
<dbReference type="InterPro" id="IPR028909">
    <property type="entry name" value="bL21-like"/>
</dbReference>
<dbReference type="Proteomes" id="UP000238322">
    <property type="component" value="Unassembled WGS sequence"/>
</dbReference>
<evidence type="ECO:0000256" key="1">
    <source>
        <dbReference type="ARBA" id="ARBA00008563"/>
    </source>
</evidence>
<dbReference type="SUPFAM" id="SSF141091">
    <property type="entry name" value="L21p-like"/>
    <property type="match status" value="1"/>
</dbReference>
<dbReference type="EMBL" id="PUHY01000012">
    <property type="protein sequence ID" value="PQO31938.1"/>
    <property type="molecule type" value="Genomic_DNA"/>
</dbReference>
<dbReference type="RefSeq" id="WP_105330951.1">
    <property type="nucleotide sequence ID" value="NZ_PUHY01000012.1"/>
</dbReference>
<comment type="caution">
    <text evidence="8">The sequence shown here is derived from an EMBL/GenBank/DDBJ whole genome shotgun (WGS) entry which is preliminary data.</text>
</comment>
<dbReference type="GO" id="GO:0005737">
    <property type="term" value="C:cytoplasm"/>
    <property type="evidence" value="ECO:0007669"/>
    <property type="project" value="UniProtKB-ARBA"/>
</dbReference>
<protein>
    <recommendedName>
        <fullName evidence="6">Large ribosomal subunit protein bL21</fullName>
    </recommendedName>
</protein>
<dbReference type="GO" id="GO:0003735">
    <property type="term" value="F:structural constituent of ribosome"/>
    <property type="evidence" value="ECO:0007669"/>
    <property type="project" value="InterPro"/>
</dbReference>
<dbReference type="InterPro" id="IPR018258">
    <property type="entry name" value="Ribosomal_bL21_CS"/>
</dbReference>
<dbReference type="GO" id="GO:0019843">
    <property type="term" value="F:rRNA binding"/>
    <property type="evidence" value="ECO:0007669"/>
    <property type="project" value="UniProtKB-UniRule"/>
</dbReference>
<dbReference type="Pfam" id="PF00829">
    <property type="entry name" value="Ribosomal_L21p"/>
    <property type="match status" value="1"/>
</dbReference>
<sequence length="104" mass="11571">MYAIIQEDGKQIKVEQGQELRIDFRFEASVGDALTFDQVLLVSGEDGVKIGKPVVDGASVKAEVLGVVQGEKLVIQKFRRRKNSKTKTGHRQVYTKVKINEIVA</sequence>
<dbReference type="AlphaFoldDB" id="A0A2S8FIF0"/>
<dbReference type="PANTHER" id="PTHR21349">
    <property type="entry name" value="50S RIBOSOMAL PROTEIN L21"/>
    <property type="match status" value="1"/>
</dbReference>
<dbReference type="OrthoDB" id="9813334at2"/>
<dbReference type="InterPro" id="IPR001787">
    <property type="entry name" value="Ribosomal_bL21"/>
</dbReference>
<dbReference type="PANTHER" id="PTHR21349:SF0">
    <property type="entry name" value="LARGE RIBOSOMAL SUBUNIT PROTEIN BL21M"/>
    <property type="match status" value="1"/>
</dbReference>
<dbReference type="GO" id="GO:1990904">
    <property type="term" value="C:ribonucleoprotein complex"/>
    <property type="evidence" value="ECO:0007669"/>
    <property type="project" value="UniProtKB-KW"/>
</dbReference>
<comment type="subunit">
    <text evidence="6">Part of the 50S ribosomal subunit. Contacts protein L20.</text>
</comment>
<evidence type="ECO:0000256" key="4">
    <source>
        <dbReference type="ARBA" id="ARBA00022980"/>
    </source>
</evidence>
<evidence type="ECO:0000256" key="6">
    <source>
        <dbReference type="HAMAP-Rule" id="MF_01363"/>
    </source>
</evidence>
<accession>A0A2S8FIF0</accession>
<evidence type="ECO:0000256" key="7">
    <source>
        <dbReference type="RuleBase" id="RU000562"/>
    </source>
</evidence>
<keyword evidence="3 6" id="KW-0694">RNA-binding</keyword>
<comment type="function">
    <text evidence="6 7">This protein binds to 23S rRNA in the presence of protein L20.</text>
</comment>
<evidence type="ECO:0000256" key="5">
    <source>
        <dbReference type="ARBA" id="ARBA00023274"/>
    </source>
</evidence>
<evidence type="ECO:0000256" key="2">
    <source>
        <dbReference type="ARBA" id="ARBA00022730"/>
    </source>
</evidence>
<dbReference type="GO" id="GO:0006412">
    <property type="term" value="P:translation"/>
    <property type="evidence" value="ECO:0007669"/>
    <property type="project" value="UniProtKB-UniRule"/>
</dbReference>
<proteinExistence type="inferred from homology"/>
<name>A0A2S8FIF0_9BACT</name>
<evidence type="ECO:0000313" key="9">
    <source>
        <dbReference type="Proteomes" id="UP000238322"/>
    </source>
</evidence>
<organism evidence="8 9">
    <name type="scientific">Blastopirellula marina</name>
    <dbReference type="NCBI Taxonomy" id="124"/>
    <lineage>
        <taxon>Bacteria</taxon>
        <taxon>Pseudomonadati</taxon>
        <taxon>Planctomycetota</taxon>
        <taxon>Planctomycetia</taxon>
        <taxon>Pirellulales</taxon>
        <taxon>Pirellulaceae</taxon>
        <taxon>Blastopirellula</taxon>
    </lineage>
</organism>
<dbReference type="NCBIfam" id="TIGR00061">
    <property type="entry name" value="L21"/>
    <property type="match status" value="1"/>
</dbReference>
<dbReference type="PROSITE" id="PS01169">
    <property type="entry name" value="RIBOSOMAL_L21"/>
    <property type="match status" value="1"/>
</dbReference>
<keyword evidence="2 6" id="KW-0699">rRNA-binding</keyword>
<evidence type="ECO:0000256" key="3">
    <source>
        <dbReference type="ARBA" id="ARBA00022884"/>
    </source>
</evidence>
<comment type="similarity">
    <text evidence="1 6 7">Belongs to the bacterial ribosomal protein bL21 family.</text>
</comment>
<dbReference type="InterPro" id="IPR036164">
    <property type="entry name" value="bL21-like_sf"/>
</dbReference>
<evidence type="ECO:0000313" key="8">
    <source>
        <dbReference type="EMBL" id="PQO31938.1"/>
    </source>
</evidence>
<reference evidence="8 9" key="1">
    <citation type="submission" date="2018-02" db="EMBL/GenBank/DDBJ databases">
        <title>Comparative genomes isolates from brazilian mangrove.</title>
        <authorList>
            <person name="Araujo J.E."/>
            <person name="Taketani R.G."/>
            <person name="Silva M.C.P."/>
            <person name="Loureco M.V."/>
            <person name="Andreote F.D."/>
        </authorList>
    </citation>
    <scope>NUCLEOTIDE SEQUENCE [LARGE SCALE GENOMIC DNA]</scope>
    <source>
        <strain evidence="8 9">Hex-1 MGV</strain>
    </source>
</reference>
<keyword evidence="5 6" id="KW-0687">Ribonucleoprotein</keyword>